<evidence type="ECO:0000256" key="5">
    <source>
        <dbReference type="ARBA" id="ARBA00025466"/>
    </source>
</evidence>
<evidence type="ECO:0000256" key="2">
    <source>
        <dbReference type="ARBA" id="ARBA00016807"/>
    </source>
</evidence>
<reference evidence="8" key="1">
    <citation type="submission" date="2022-03" db="EMBL/GenBank/DDBJ databases">
        <authorList>
            <person name="Tunstrom K."/>
        </authorList>
    </citation>
    <scope>NUCLEOTIDE SEQUENCE</scope>
</reference>
<evidence type="ECO:0000313" key="9">
    <source>
        <dbReference type="Proteomes" id="UP001153954"/>
    </source>
</evidence>
<name>A0AAU9VFJ8_EUPED</name>
<evidence type="ECO:0000256" key="6">
    <source>
        <dbReference type="SAM" id="MobiDB-lite"/>
    </source>
</evidence>
<gene>
    <name evidence="8" type="ORF">EEDITHA_LOCUS23098</name>
</gene>
<comment type="subunit">
    <text evidence="1">Self-associates forming complexes of several hundred monomers.</text>
</comment>
<evidence type="ECO:0000256" key="4">
    <source>
        <dbReference type="ARBA" id="ARBA00023163"/>
    </source>
</evidence>
<feature type="region of interest" description="Disordered" evidence="6">
    <location>
        <begin position="119"/>
        <end position="142"/>
    </location>
</feature>
<sequence>MINKIVGSLPASMACSHYVVKNNLKCKRRYYEARSLARSKEETVKLTFLLKDYSIITSKRTDHASNQKKDAAWRSLAEKINSDAVVYRNVKQLQKFNSVKNSQKSTVIIMLSLQEMSAEKNGRKQTGGGPPPPKPSETTEWLSTIMGESISRLTRYI</sequence>
<evidence type="ECO:0000256" key="1">
    <source>
        <dbReference type="ARBA" id="ARBA00011764"/>
    </source>
</evidence>
<comment type="function">
    <text evidence="5">Involved in transvection phenomena (= synapsis-dependent gene expression), where the synaptic pairing of chromosomes carrying genes with which zeste interacts influences the expression of these genes. Zeste binds to DNA and stimulates transcription from a nearby promoter.</text>
</comment>
<dbReference type="Proteomes" id="UP001153954">
    <property type="component" value="Unassembled WGS sequence"/>
</dbReference>
<feature type="domain" description="Myb/SANT-like DNA-binding" evidence="7">
    <location>
        <begin position="40"/>
        <end position="105"/>
    </location>
</feature>
<dbReference type="AlphaFoldDB" id="A0AAU9VFJ8"/>
<comment type="caution">
    <text evidence="8">The sequence shown here is derived from an EMBL/GenBank/DDBJ whole genome shotgun (WGS) entry which is preliminary data.</text>
</comment>
<dbReference type="EMBL" id="CAKOGL010000064">
    <property type="protein sequence ID" value="CAH2109239.1"/>
    <property type="molecule type" value="Genomic_DNA"/>
</dbReference>
<organism evidence="8 9">
    <name type="scientific">Euphydryas editha</name>
    <name type="common">Edith's checkerspot</name>
    <dbReference type="NCBI Taxonomy" id="104508"/>
    <lineage>
        <taxon>Eukaryota</taxon>
        <taxon>Metazoa</taxon>
        <taxon>Ecdysozoa</taxon>
        <taxon>Arthropoda</taxon>
        <taxon>Hexapoda</taxon>
        <taxon>Insecta</taxon>
        <taxon>Pterygota</taxon>
        <taxon>Neoptera</taxon>
        <taxon>Endopterygota</taxon>
        <taxon>Lepidoptera</taxon>
        <taxon>Glossata</taxon>
        <taxon>Ditrysia</taxon>
        <taxon>Papilionoidea</taxon>
        <taxon>Nymphalidae</taxon>
        <taxon>Nymphalinae</taxon>
        <taxon>Euphydryas</taxon>
    </lineage>
</organism>
<keyword evidence="4" id="KW-0804">Transcription</keyword>
<proteinExistence type="predicted"/>
<keyword evidence="9" id="KW-1185">Reference proteome</keyword>
<evidence type="ECO:0000256" key="3">
    <source>
        <dbReference type="ARBA" id="ARBA00023015"/>
    </source>
</evidence>
<evidence type="ECO:0000259" key="7">
    <source>
        <dbReference type="Pfam" id="PF13873"/>
    </source>
</evidence>
<dbReference type="InterPro" id="IPR028002">
    <property type="entry name" value="Myb_DNA-bind_5"/>
</dbReference>
<keyword evidence="3" id="KW-0805">Transcription regulation</keyword>
<protein>
    <recommendedName>
        <fullName evidence="2">Regulatory protein zeste</fullName>
    </recommendedName>
</protein>
<evidence type="ECO:0000313" key="8">
    <source>
        <dbReference type="EMBL" id="CAH2109239.1"/>
    </source>
</evidence>
<accession>A0AAU9VFJ8</accession>
<dbReference type="PROSITE" id="PS51257">
    <property type="entry name" value="PROKAR_LIPOPROTEIN"/>
    <property type="match status" value="1"/>
</dbReference>
<dbReference type="Pfam" id="PF13873">
    <property type="entry name" value="Myb_DNA-bind_5"/>
    <property type="match status" value="1"/>
</dbReference>